<keyword evidence="1" id="KW-1133">Transmembrane helix</keyword>
<dbReference type="CDD" id="cd01610">
    <property type="entry name" value="PAP2_like"/>
    <property type="match status" value="1"/>
</dbReference>
<evidence type="ECO:0000313" key="3">
    <source>
        <dbReference type="EMBL" id="CAG9326676.1"/>
    </source>
</evidence>
<evidence type="ECO:0000313" key="4">
    <source>
        <dbReference type="Proteomes" id="UP001162131"/>
    </source>
</evidence>
<feature type="transmembrane region" description="Helical" evidence="1">
    <location>
        <begin position="233"/>
        <end position="255"/>
    </location>
</feature>
<dbReference type="InterPro" id="IPR036938">
    <property type="entry name" value="PAP2/HPO_sf"/>
</dbReference>
<feature type="domain" description="Phosphatidic acid phosphatase type 2/haloperoxidase" evidence="2">
    <location>
        <begin position="97"/>
        <end position="212"/>
    </location>
</feature>
<organism evidence="3 4">
    <name type="scientific">Blepharisma stoltei</name>
    <dbReference type="NCBI Taxonomy" id="1481888"/>
    <lineage>
        <taxon>Eukaryota</taxon>
        <taxon>Sar</taxon>
        <taxon>Alveolata</taxon>
        <taxon>Ciliophora</taxon>
        <taxon>Postciliodesmatophora</taxon>
        <taxon>Heterotrichea</taxon>
        <taxon>Heterotrichida</taxon>
        <taxon>Blepharismidae</taxon>
        <taxon>Blepharisma</taxon>
    </lineage>
</organism>
<proteinExistence type="predicted"/>
<dbReference type="Proteomes" id="UP001162131">
    <property type="component" value="Unassembled WGS sequence"/>
</dbReference>
<keyword evidence="1" id="KW-0472">Membrane</keyword>
<evidence type="ECO:0000259" key="2">
    <source>
        <dbReference type="Pfam" id="PF01569"/>
    </source>
</evidence>
<keyword evidence="1" id="KW-0812">Transmembrane</keyword>
<feature type="transmembrane region" description="Helical" evidence="1">
    <location>
        <begin position="167"/>
        <end position="187"/>
    </location>
</feature>
<dbReference type="Pfam" id="PF01569">
    <property type="entry name" value="PAP2"/>
    <property type="match status" value="1"/>
</dbReference>
<feature type="transmembrane region" description="Helical" evidence="1">
    <location>
        <begin position="290"/>
        <end position="309"/>
    </location>
</feature>
<feature type="transmembrane region" description="Helical" evidence="1">
    <location>
        <begin position="99"/>
        <end position="117"/>
    </location>
</feature>
<dbReference type="SUPFAM" id="SSF48317">
    <property type="entry name" value="Acid phosphatase/Vanadium-dependent haloperoxidase"/>
    <property type="match status" value="1"/>
</dbReference>
<feature type="transmembrane region" description="Helical" evidence="1">
    <location>
        <begin position="350"/>
        <end position="369"/>
    </location>
</feature>
<feature type="transmembrane region" description="Helical" evidence="1">
    <location>
        <begin position="66"/>
        <end position="87"/>
    </location>
</feature>
<accession>A0AAU9JQ88</accession>
<reference evidence="3" key="1">
    <citation type="submission" date="2021-09" db="EMBL/GenBank/DDBJ databases">
        <authorList>
            <consortium name="AG Swart"/>
            <person name="Singh M."/>
            <person name="Singh A."/>
            <person name="Seah K."/>
            <person name="Emmerich C."/>
        </authorList>
    </citation>
    <scope>NUCLEOTIDE SEQUENCE</scope>
    <source>
        <strain evidence="3">ATCC30299</strain>
    </source>
</reference>
<gene>
    <name evidence="3" type="ORF">BSTOLATCC_MIC41949</name>
</gene>
<dbReference type="EMBL" id="CAJZBQ010000041">
    <property type="protein sequence ID" value="CAG9326676.1"/>
    <property type="molecule type" value="Genomic_DNA"/>
</dbReference>
<comment type="caution">
    <text evidence="3">The sequence shown here is derived from an EMBL/GenBank/DDBJ whole genome shotgun (WGS) entry which is preliminary data.</text>
</comment>
<evidence type="ECO:0000256" key="1">
    <source>
        <dbReference type="SAM" id="Phobius"/>
    </source>
</evidence>
<feature type="transmembrane region" description="Helical" evidence="1">
    <location>
        <begin position="143"/>
        <end position="160"/>
    </location>
</feature>
<feature type="transmembrane region" description="Helical" evidence="1">
    <location>
        <begin position="321"/>
        <end position="338"/>
    </location>
</feature>
<sequence>MSQNYPRLASIQEESLVKTSVLVRGISIIMLLFIIPLEGLLESRLISWGKHVVYDFQQDRTDNGKMFFTIVSYLGGDWTLIFICPAIYHFYDARRGIKLILMINFTMYVTSFLSLLYREPRPYWEDKDIKGVLCLSGFANPSYQVMLGTVIYVSIAIEIFHRSRFRIIAYGIVVIIATMISIGGVYLGEIFPHQILITLCYCFIYVTVAFAFDKTMMDLSLKSSFNYKTNRTYIVFWFIGTMMLFLGVIGVFQIVTLNSTVNLKWIRNATKHCSLNYDVSGAYSFYHSAWIFYNFGLVTGAMISSKKITMFWGYTKIWKKVIRFLITAGLSVGIKLLFNQINTTEVVTEYIWKHALPLFLMSFLYAGLLPRFFAKLQLLVSLDPTIDEENELKSIHENEMKLI</sequence>
<protein>
    <recommendedName>
        <fullName evidence="2">Phosphatidic acid phosphatase type 2/haloperoxidase domain-containing protein</fullName>
    </recommendedName>
</protein>
<dbReference type="AlphaFoldDB" id="A0AAU9JQ88"/>
<feature type="transmembrane region" description="Helical" evidence="1">
    <location>
        <begin position="21"/>
        <end position="41"/>
    </location>
</feature>
<dbReference type="InterPro" id="IPR000326">
    <property type="entry name" value="PAP2/HPO"/>
</dbReference>
<keyword evidence="4" id="KW-1185">Reference proteome</keyword>
<name>A0AAU9JQ88_9CILI</name>
<feature type="transmembrane region" description="Helical" evidence="1">
    <location>
        <begin position="193"/>
        <end position="212"/>
    </location>
</feature>